<dbReference type="RefSeq" id="WP_224742252.1">
    <property type="nucleotide sequence ID" value="NZ_BMJS01000001.1"/>
</dbReference>
<reference evidence="6" key="1">
    <citation type="journal article" date="2014" name="Int. J. Syst. Evol. Microbiol.">
        <title>Complete genome sequence of Corynebacterium casei LMG S-19264T (=DSM 44701T), isolated from a smear-ripened cheese.</title>
        <authorList>
            <consortium name="US DOE Joint Genome Institute (JGI-PGF)"/>
            <person name="Walter F."/>
            <person name="Albersmeier A."/>
            <person name="Kalinowski J."/>
            <person name="Ruckert C."/>
        </authorList>
    </citation>
    <scope>NUCLEOTIDE SEQUENCE</scope>
    <source>
        <strain evidence="6">CGMCC 1.15758</strain>
    </source>
</reference>
<feature type="transmembrane region" description="Helical" evidence="5">
    <location>
        <begin position="197"/>
        <end position="217"/>
    </location>
</feature>
<dbReference type="AlphaFoldDB" id="A0A8J2Z203"/>
<feature type="transmembrane region" description="Helical" evidence="5">
    <location>
        <begin position="229"/>
        <end position="251"/>
    </location>
</feature>
<evidence type="ECO:0000313" key="7">
    <source>
        <dbReference type="Proteomes" id="UP000636949"/>
    </source>
</evidence>
<feature type="transmembrane region" description="Helical" evidence="5">
    <location>
        <begin position="126"/>
        <end position="147"/>
    </location>
</feature>
<evidence type="ECO:0000256" key="4">
    <source>
        <dbReference type="ARBA" id="ARBA00023136"/>
    </source>
</evidence>
<evidence type="ECO:0000256" key="3">
    <source>
        <dbReference type="ARBA" id="ARBA00022989"/>
    </source>
</evidence>
<feature type="transmembrane region" description="Helical" evidence="5">
    <location>
        <begin position="38"/>
        <end position="64"/>
    </location>
</feature>
<evidence type="ECO:0008006" key="8">
    <source>
        <dbReference type="Google" id="ProtNLM"/>
    </source>
</evidence>
<feature type="transmembrane region" description="Helical" evidence="5">
    <location>
        <begin position="271"/>
        <end position="293"/>
    </location>
</feature>
<dbReference type="InterPro" id="IPR052962">
    <property type="entry name" value="AA_Transporter_AGT"/>
</dbReference>
<dbReference type="Proteomes" id="UP000636949">
    <property type="component" value="Unassembled WGS sequence"/>
</dbReference>
<keyword evidence="3 5" id="KW-1133">Transmembrane helix</keyword>
<feature type="transmembrane region" description="Helical" evidence="5">
    <location>
        <begin position="409"/>
        <end position="428"/>
    </location>
</feature>
<dbReference type="PANTHER" id="PTHR47547">
    <property type="match status" value="1"/>
</dbReference>
<comment type="caution">
    <text evidence="6">The sequence shown here is derived from an EMBL/GenBank/DDBJ whole genome shotgun (WGS) entry which is preliminary data.</text>
</comment>
<protein>
    <recommendedName>
        <fullName evidence="8">Amino acid permease</fullName>
    </recommendedName>
</protein>
<feature type="transmembrane region" description="Helical" evidence="5">
    <location>
        <begin position="85"/>
        <end position="106"/>
    </location>
</feature>
<feature type="transmembrane region" description="Helical" evidence="5">
    <location>
        <begin position="7"/>
        <end position="26"/>
    </location>
</feature>
<feature type="transmembrane region" description="Helical" evidence="5">
    <location>
        <begin position="384"/>
        <end position="402"/>
    </location>
</feature>
<keyword evidence="4 5" id="KW-0472">Membrane</keyword>
<comment type="subcellular location">
    <subcellularLocation>
        <location evidence="1">Membrane</location>
        <topology evidence="1">Multi-pass membrane protein</topology>
    </subcellularLocation>
</comment>
<evidence type="ECO:0000256" key="1">
    <source>
        <dbReference type="ARBA" id="ARBA00004141"/>
    </source>
</evidence>
<dbReference type="GO" id="GO:0016020">
    <property type="term" value="C:membrane"/>
    <property type="evidence" value="ECO:0007669"/>
    <property type="project" value="UniProtKB-SubCell"/>
</dbReference>
<dbReference type="EMBL" id="BMJS01000001">
    <property type="protein sequence ID" value="GGF87214.1"/>
    <property type="molecule type" value="Genomic_DNA"/>
</dbReference>
<keyword evidence="7" id="KW-1185">Reference proteome</keyword>
<dbReference type="PIRSF" id="PIRSF006060">
    <property type="entry name" value="AA_transporter"/>
    <property type="match status" value="1"/>
</dbReference>
<proteinExistence type="predicted"/>
<reference evidence="6" key="2">
    <citation type="submission" date="2020-09" db="EMBL/GenBank/DDBJ databases">
        <authorList>
            <person name="Sun Q."/>
            <person name="Zhou Y."/>
        </authorList>
    </citation>
    <scope>NUCLEOTIDE SEQUENCE</scope>
    <source>
        <strain evidence="6">CGMCC 1.15758</strain>
    </source>
</reference>
<evidence type="ECO:0000256" key="5">
    <source>
        <dbReference type="SAM" id="Phobius"/>
    </source>
</evidence>
<dbReference type="GO" id="GO:0022857">
    <property type="term" value="F:transmembrane transporter activity"/>
    <property type="evidence" value="ECO:0007669"/>
    <property type="project" value="InterPro"/>
</dbReference>
<evidence type="ECO:0000313" key="6">
    <source>
        <dbReference type="EMBL" id="GGF87214.1"/>
    </source>
</evidence>
<name>A0A8J2Z203_9GAMM</name>
<feature type="transmembrane region" description="Helical" evidence="5">
    <location>
        <begin position="440"/>
        <end position="468"/>
    </location>
</feature>
<feature type="transmembrane region" description="Helical" evidence="5">
    <location>
        <begin position="337"/>
        <end position="364"/>
    </location>
</feature>
<accession>A0A8J2Z203</accession>
<dbReference type="InterPro" id="IPR002293">
    <property type="entry name" value="AA/rel_permease1"/>
</dbReference>
<organism evidence="6 7">
    <name type="scientific">Cysteiniphilum litorale</name>
    <dbReference type="NCBI Taxonomy" id="2056700"/>
    <lineage>
        <taxon>Bacteria</taxon>
        <taxon>Pseudomonadati</taxon>
        <taxon>Pseudomonadota</taxon>
        <taxon>Gammaproteobacteria</taxon>
        <taxon>Thiotrichales</taxon>
        <taxon>Fastidiosibacteraceae</taxon>
        <taxon>Cysteiniphilum</taxon>
    </lineage>
</organism>
<feature type="transmembrane region" description="Helical" evidence="5">
    <location>
        <begin position="159"/>
        <end position="177"/>
    </location>
</feature>
<sequence>MQAHKVGLFSAIAIPVTSMVGSGWLFSAQLNAQLAGNYAFIAWIGAAFIAIIVGLCFAKLCALFPERGLNAKCVSLSHGKDFGMVFAFAIWFGLLAMIPTEAQATVQYLSPFIKFTTLYHGESLTWSGKLFAIIILAIYFIVNYFGIKLLAYVNNISTVFKISIPTLTIIVLLAAHFDTTNLDLAVNHYTASSIQTALIGAGLVYAFNGFQVVASFASEIKNPTRNIPLAIIISVVITLALYMLLQFTFMTAMPHDVAAKGWAALNFSSPLVNLTMLLGLNFLTILLIADSIVSPSVTGLTYMGSCSRMLYAMAEKGQMPRWIAKLCPVHHLSKRSLFLNFIIGIIILLNSASWASLMVITTAFNVLGYMGAPLSLAVLGSRKLSTKIMTLFVFIVLALLLATLPEKDFLLSNLAVTVMMAIYAVLQIKQGGFNWFAVSFVIFLWILMLVASSAIATIILAIVFFLIVTSQRFVTKLGHSLNK</sequence>
<gene>
    <name evidence="6" type="ORF">GCM10010995_00750</name>
</gene>
<dbReference type="Pfam" id="PF13520">
    <property type="entry name" value="AA_permease_2"/>
    <property type="match status" value="1"/>
</dbReference>
<dbReference type="Gene3D" id="1.20.1740.10">
    <property type="entry name" value="Amino acid/polyamine transporter I"/>
    <property type="match status" value="1"/>
</dbReference>
<evidence type="ECO:0000256" key="2">
    <source>
        <dbReference type="ARBA" id="ARBA00022692"/>
    </source>
</evidence>
<keyword evidence="2 5" id="KW-0812">Transmembrane</keyword>
<dbReference type="PANTHER" id="PTHR47547:SF1">
    <property type="entry name" value="ASPARTATE-PROTON SYMPORTER"/>
    <property type="match status" value="1"/>
</dbReference>